<dbReference type="RefSeq" id="WP_063850472.1">
    <property type="nucleotide sequence ID" value="NZ_LN831776.1"/>
</dbReference>
<evidence type="ECO:0000256" key="5">
    <source>
        <dbReference type="ARBA" id="ARBA00023288"/>
    </source>
</evidence>
<keyword evidence="2 6" id="KW-0732">Signal</keyword>
<sequence>MRKKNRVMAWTALAMTVALFSGCGGGSNTPKTAEGDASAKSAAGPVDIEAAEISWGTSLPADDFIKKALDEQVGVNLKLTLVGDQNDYENQMNVRAASGNLPDLLMATSKAHLQKLAQSGSLLDLTPYLDKLPEYTKFVGDEVLKKGILDSKQYALPKTGQSVSYTYWIRKDWLDNLQLQPPATVDELLEVAKAFTTNDPDKNGKNDTFGLTGTNFQTFDPIFGAYGLTNIFDTSQLFVRDGKVVSTFYQPEMKEALTTIKGFLDAGVVDPEIVSNKGTMAIDKAFQGKVGIINTEWAQIMKDDKVAVWKGANPKAEWIQLAPPKGPTGIANANSLNIGASSGLWVIPKKLESEPEKLNKVLELLNYVSTKEGNRLVQYGVENTHYTLEGDTVKITDKGRSDASFTWLYQFTGRPETDYLKSKFSNLAAYIDFEANLPRIQTLDGFVTSPPGYNPADANRFIEEEMIKFVYGKAKIDSYSKFLETLENTFSYKNYLDTAISQLNELGYGK</sequence>
<organism evidence="7 8">
    <name type="scientific">Paenibacillus riograndensis SBR5</name>
    <dbReference type="NCBI Taxonomy" id="1073571"/>
    <lineage>
        <taxon>Bacteria</taxon>
        <taxon>Bacillati</taxon>
        <taxon>Bacillota</taxon>
        <taxon>Bacilli</taxon>
        <taxon>Bacillales</taxon>
        <taxon>Paenibacillaceae</taxon>
        <taxon>Paenibacillus</taxon>
        <taxon>Paenibacillus sonchi group</taxon>
    </lineage>
</organism>
<proteinExistence type="predicted"/>
<dbReference type="PROSITE" id="PS51257">
    <property type="entry name" value="PROKAR_LIPOPROTEIN"/>
    <property type="match status" value="1"/>
</dbReference>
<evidence type="ECO:0000313" key="8">
    <source>
        <dbReference type="Proteomes" id="UP000033163"/>
    </source>
</evidence>
<dbReference type="STRING" id="483937.AMQ84_27770"/>
<dbReference type="InterPro" id="IPR050490">
    <property type="entry name" value="Bact_solute-bd_prot1"/>
</dbReference>
<evidence type="ECO:0000256" key="6">
    <source>
        <dbReference type="SAM" id="SignalP"/>
    </source>
</evidence>
<keyword evidence="5" id="KW-0449">Lipoprotein</keyword>
<evidence type="ECO:0000256" key="4">
    <source>
        <dbReference type="ARBA" id="ARBA00023139"/>
    </source>
</evidence>
<dbReference type="AlphaFoldDB" id="A0A0E4H7Q9"/>
<dbReference type="SUPFAM" id="SSF53850">
    <property type="entry name" value="Periplasmic binding protein-like II"/>
    <property type="match status" value="1"/>
</dbReference>
<dbReference type="KEGG" id="pri:PRIO_0598"/>
<dbReference type="InterPro" id="IPR006059">
    <property type="entry name" value="SBP"/>
</dbReference>
<evidence type="ECO:0000256" key="3">
    <source>
        <dbReference type="ARBA" id="ARBA00023136"/>
    </source>
</evidence>
<dbReference type="HOGENOM" id="CLU_021021_3_0_9"/>
<reference evidence="8" key="1">
    <citation type="submission" date="2015-03" db="EMBL/GenBank/DDBJ databases">
        <authorList>
            <person name="Wibberg D."/>
        </authorList>
    </citation>
    <scope>NUCLEOTIDE SEQUENCE [LARGE SCALE GENOMIC DNA]</scope>
</reference>
<feature type="signal peptide" evidence="6">
    <location>
        <begin position="1"/>
        <end position="23"/>
    </location>
</feature>
<keyword evidence="3" id="KW-0472">Membrane</keyword>
<dbReference type="Gene3D" id="3.40.190.10">
    <property type="entry name" value="Periplasmic binding protein-like II"/>
    <property type="match status" value="2"/>
</dbReference>
<dbReference type="Proteomes" id="UP000033163">
    <property type="component" value="Chromosome I"/>
</dbReference>
<dbReference type="EMBL" id="LN831776">
    <property type="protein sequence ID" value="CQR52010.1"/>
    <property type="molecule type" value="Genomic_DNA"/>
</dbReference>
<keyword evidence="1" id="KW-1003">Cell membrane</keyword>
<protein>
    <submittedName>
        <fullName evidence="7">Family 1 extracellular solute-binding protein</fullName>
    </submittedName>
</protein>
<dbReference type="PATRIC" id="fig|1073571.4.peg.615"/>
<name>A0A0E4H7Q9_9BACL</name>
<dbReference type="Pfam" id="PF01547">
    <property type="entry name" value="SBP_bac_1"/>
    <property type="match status" value="1"/>
</dbReference>
<evidence type="ECO:0000313" key="7">
    <source>
        <dbReference type="EMBL" id="CQR52010.1"/>
    </source>
</evidence>
<gene>
    <name evidence="7" type="ORF">PRIO_0598</name>
</gene>
<dbReference type="PANTHER" id="PTHR43649:SF33">
    <property type="entry name" value="POLYGALACTURONAN_RHAMNOGALACTURONAN-BINDING PROTEIN YTCQ"/>
    <property type="match status" value="1"/>
</dbReference>
<dbReference type="PANTHER" id="PTHR43649">
    <property type="entry name" value="ARABINOSE-BINDING PROTEIN-RELATED"/>
    <property type="match status" value="1"/>
</dbReference>
<accession>A0A0E4H7Q9</accession>
<keyword evidence="4" id="KW-0564">Palmitate</keyword>
<evidence type="ECO:0000256" key="1">
    <source>
        <dbReference type="ARBA" id="ARBA00022475"/>
    </source>
</evidence>
<feature type="chain" id="PRO_5038575349" evidence="6">
    <location>
        <begin position="24"/>
        <end position="510"/>
    </location>
</feature>
<evidence type="ECO:0000256" key="2">
    <source>
        <dbReference type="ARBA" id="ARBA00022729"/>
    </source>
</evidence>